<organism evidence="2 3">
    <name type="scientific">Nitrospira tepida</name>
    <dbReference type="NCBI Taxonomy" id="2973512"/>
    <lineage>
        <taxon>Bacteria</taxon>
        <taxon>Pseudomonadati</taxon>
        <taxon>Nitrospirota</taxon>
        <taxon>Nitrospiria</taxon>
        <taxon>Nitrospirales</taxon>
        <taxon>Nitrospiraceae</taxon>
        <taxon>Nitrospira</taxon>
    </lineage>
</organism>
<proteinExistence type="predicted"/>
<dbReference type="PANTHER" id="PTHR22916">
    <property type="entry name" value="GLYCOSYLTRANSFERASE"/>
    <property type="match status" value="1"/>
</dbReference>
<sequence>MLAPNVAMGWVDEDAMKKLVTIALPVYKRLDYVVSALQSIAEQDYPNIELIVSDNGENGSLVKDLADQWYPRPYRFRQNPSTLPLPIHYNQLIEAATGEYFAFLDYDDVISPNYVSELVRILDDHPDVAVALSREEIVDPSGRILRASSADMPERFSGPDFLRSWTMYGYESYATVLGRTAYIKADGGHPFFPGGTYTDDAILIKLCLRGAVGISQRCVFRWRWSEISHGWSLKCASLAEDTRRFLRFLDRDPAILRYQAKEPKEWLDIKKHLFRMAWHTYYERWAGLYRERMPPASWVRAGFAMPFIRDYYGMVSEVLWYAVKGKCIKCIKRLGVGSRGIDRSVQ</sequence>
<name>A0AA86N0Z4_9BACT</name>
<dbReference type="SUPFAM" id="SSF53448">
    <property type="entry name" value="Nucleotide-diphospho-sugar transferases"/>
    <property type="match status" value="1"/>
</dbReference>
<dbReference type="Gene3D" id="3.90.550.10">
    <property type="entry name" value="Spore Coat Polysaccharide Biosynthesis Protein SpsA, Chain A"/>
    <property type="match status" value="1"/>
</dbReference>
<dbReference type="PANTHER" id="PTHR22916:SF67">
    <property type="entry name" value="COLANIC ACID BIOSYNTHESIS GLYCOSYL TRANSFERASE WCAE-RELATED"/>
    <property type="match status" value="1"/>
</dbReference>
<dbReference type="EMBL" id="OX365700">
    <property type="protein sequence ID" value="CAI4032570.1"/>
    <property type="molecule type" value="Genomic_DNA"/>
</dbReference>
<feature type="domain" description="Glycosyltransferase 2-like" evidence="1">
    <location>
        <begin position="21"/>
        <end position="153"/>
    </location>
</feature>
<reference evidence="2" key="1">
    <citation type="submission" date="2022-10" db="EMBL/GenBank/DDBJ databases">
        <authorList>
            <person name="Koch H."/>
        </authorList>
    </citation>
    <scope>NUCLEOTIDE SEQUENCE</scope>
    <source>
        <strain evidence="2">DNF</strain>
    </source>
</reference>
<accession>A0AA86N0Z4</accession>
<evidence type="ECO:0000313" key="3">
    <source>
        <dbReference type="Proteomes" id="UP001179121"/>
    </source>
</evidence>
<evidence type="ECO:0000313" key="2">
    <source>
        <dbReference type="EMBL" id="CAI4032570.1"/>
    </source>
</evidence>
<dbReference type="InterPro" id="IPR001173">
    <property type="entry name" value="Glyco_trans_2-like"/>
</dbReference>
<dbReference type="GO" id="GO:0016758">
    <property type="term" value="F:hexosyltransferase activity"/>
    <property type="evidence" value="ECO:0007669"/>
    <property type="project" value="UniProtKB-ARBA"/>
</dbReference>
<dbReference type="Proteomes" id="UP001179121">
    <property type="component" value="Chromosome"/>
</dbReference>
<evidence type="ECO:0000259" key="1">
    <source>
        <dbReference type="Pfam" id="PF00535"/>
    </source>
</evidence>
<dbReference type="CDD" id="cd00761">
    <property type="entry name" value="Glyco_tranf_GTA_type"/>
    <property type="match status" value="1"/>
</dbReference>
<gene>
    <name evidence="2" type="ORF">DNFV4_03000</name>
</gene>
<dbReference type="Pfam" id="PF00535">
    <property type="entry name" value="Glycos_transf_2"/>
    <property type="match status" value="1"/>
</dbReference>
<keyword evidence="3" id="KW-1185">Reference proteome</keyword>
<dbReference type="InterPro" id="IPR029044">
    <property type="entry name" value="Nucleotide-diphossugar_trans"/>
</dbReference>
<dbReference type="AlphaFoldDB" id="A0AA86N0Z4"/>
<dbReference type="KEGG" id="nti:DNFV4_03000"/>
<keyword evidence="2" id="KW-0808">Transferase</keyword>
<protein>
    <submittedName>
        <fullName evidence="2">Glycosyl transferase</fullName>
    </submittedName>
</protein>